<evidence type="ECO:0000313" key="10">
    <source>
        <dbReference type="Proteomes" id="UP000001072"/>
    </source>
</evidence>
<dbReference type="KEGG" id="mlr:MELLADRAFT_42961"/>
<dbReference type="InterPro" id="IPR016818">
    <property type="entry name" value="NOSIP"/>
</dbReference>
<dbReference type="InParanoid" id="F4RHB4"/>
<name>F4RHB4_MELLP</name>
<dbReference type="EMBL" id="GL883101">
    <property type="protein sequence ID" value="EGG08279.1"/>
    <property type="molecule type" value="Genomic_DNA"/>
</dbReference>
<comment type="similarity">
    <text evidence="2">Belongs to the NOSIP family.</text>
</comment>
<comment type="subcellular location">
    <subcellularLocation>
        <location evidence="1">Nucleus</location>
    </subcellularLocation>
</comment>
<evidence type="ECO:0000256" key="7">
    <source>
        <dbReference type="PROSITE-ProRule" id="PRU00175"/>
    </source>
</evidence>
<evidence type="ECO:0000256" key="3">
    <source>
        <dbReference type="ARBA" id="ARBA00022723"/>
    </source>
</evidence>
<dbReference type="GeneID" id="18928082"/>
<keyword evidence="6" id="KW-0539">Nucleus</keyword>
<dbReference type="InterPro" id="IPR017907">
    <property type="entry name" value="Znf_RING_CS"/>
</dbReference>
<evidence type="ECO:0000313" key="9">
    <source>
        <dbReference type="EMBL" id="EGG08279.1"/>
    </source>
</evidence>
<sequence length="321" mass="35014">MTRHGKNNTASSVFTHAERLMTGNGSKKQRFTAHSMAEFDSCRLCLHTARDPRVDGEGHLFCHECILEHILSQKKDLKRQKLILERMHAEDAAQRETALQAARQRVLHDFERAQAGISTSSKPVPVEKDAAPLRPELDQLATLTTEAEWAALRQLEREAAAAKRAKLPNFWLPSLTPSAAPTRPGPAPTGQLKPLCRVSNRDGNNRAHPVRLTDLVAVHFLAESSADTQPQSSSSSGATKRKCCAGCRKGFNKNTKMAVAKPCGHVVCLTCVTTLIKGTTPNRCPSCDKEVEETIELEREGTGFAAGGLAEATKFDVAFQG</sequence>
<dbReference type="SMART" id="SM00184">
    <property type="entry name" value="RING"/>
    <property type="match status" value="2"/>
</dbReference>
<protein>
    <recommendedName>
        <fullName evidence="8">RING-type domain-containing protein</fullName>
    </recommendedName>
</protein>
<dbReference type="GO" id="GO:0008270">
    <property type="term" value="F:zinc ion binding"/>
    <property type="evidence" value="ECO:0007669"/>
    <property type="project" value="UniProtKB-KW"/>
</dbReference>
<reference evidence="10" key="1">
    <citation type="journal article" date="2011" name="Proc. Natl. Acad. Sci. U.S.A.">
        <title>Obligate biotrophy features unraveled by the genomic analysis of rust fungi.</title>
        <authorList>
            <person name="Duplessis S."/>
            <person name="Cuomo C.A."/>
            <person name="Lin Y.-C."/>
            <person name="Aerts A."/>
            <person name="Tisserant E."/>
            <person name="Veneault-Fourrey C."/>
            <person name="Joly D.L."/>
            <person name="Hacquard S."/>
            <person name="Amselem J."/>
            <person name="Cantarel B.L."/>
            <person name="Chiu R."/>
            <person name="Coutinho P.M."/>
            <person name="Feau N."/>
            <person name="Field M."/>
            <person name="Frey P."/>
            <person name="Gelhaye E."/>
            <person name="Goldberg J."/>
            <person name="Grabherr M.G."/>
            <person name="Kodira C.D."/>
            <person name="Kohler A."/>
            <person name="Kuees U."/>
            <person name="Lindquist E.A."/>
            <person name="Lucas S.M."/>
            <person name="Mago R."/>
            <person name="Mauceli E."/>
            <person name="Morin E."/>
            <person name="Murat C."/>
            <person name="Pangilinan J.L."/>
            <person name="Park R."/>
            <person name="Pearson M."/>
            <person name="Quesneville H."/>
            <person name="Rouhier N."/>
            <person name="Sakthikumar S."/>
            <person name="Salamov A.A."/>
            <person name="Schmutz J."/>
            <person name="Selles B."/>
            <person name="Shapiro H."/>
            <person name="Tanguay P."/>
            <person name="Tuskan G.A."/>
            <person name="Henrissat B."/>
            <person name="Van de Peer Y."/>
            <person name="Rouze P."/>
            <person name="Ellis J.G."/>
            <person name="Dodds P.N."/>
            <person name="Schein J.E."/>
            <person name="Zhong S."/>
            <person name="Hamelin R.C."/>
            <person name="Grigoriev I.V."/>
            <person name="Szabo L.J."/>
            <person name="Martin F."/>
        </authorList>
    </citation>
    <scope>NUCLEOTIDE SEQUENCE [LARGE SCALE GENOMIC DNA]</scope>
    <source>
        <strain evidence="10">98AG31 / pathotype 3-4-7</strain>
    </source>
</reference>
<evidence type="ECO:0000256" key="5">
    <source>
        <dbReference type="ARBA" id="ARBA00022833"/>
    </source>
</evidence>
<keyword evidence="3" id="KW-0479">Metal-binding</keyword>
<evidence type="ECO:0000256" key="1">
    <source>
        <dbReference type="ARBA" id="ARBA00004123"/>
    </source>
</evidence>
<dbReference type="InterPro" id="IPR001841">
    <property type="entry name" value="Znf_RING"/>
</dbReference>
<dbReference type="Gene3D" id="3.30.40.10">
    <property type="entry name" value="Zinc/RING finger domain, C3HC4 (zinc finger)"/>
    <property type="match status" value="2"/>
</dbReference>
<dbReference type="InterPro" id="IPR013083">
    <property type="entry name" value="Znf_RING/FYVE/PHD"/>
</dbReference>
<dbReference type="GO" id="GO:0061630">
    <property type="term" value="F:ubiquitin protein ligase activity"/>
    <property type="evidence" value="ECO:0007669"/>
    <property type="project" value="InterPro"/>
</dbReference>
<feature type="domain" description="RING-type" evidence="8">
    <location>
        <begin position="244"/>
        <end position="288"/>
    </location>
</feature>
<keyword evidence="4 7" id="KW-0863">Zinc-finger</keyword>
<evidence type="ECO:0000256" key="6">
    <source>
        <dbReference type="ARBA" id="ARBA00023242"/>
    </source>
</evidence>
<keyword evidence="10" id="KW-1185">Reference proteome</keyword>
<dbReference type="PANTHER" id="PTHR13063">
    <property type="entry name" value="ENOS INTERACTING PROTEIN"/>
    <property type="match status" value="1"/>
</dbReference>
<dbReference type="VEuPathDB" id="FungiDB:MELLADRAFT_42961"/>
<dbReference type="PANTHER" id="PTHR13063:SF10">
    <property type="entry name" value="NITRIC OXIDE SYNTHASE-INTERACTING PROTEIN"/>
    <property type="match status" value="1"/>
</dbReference>
<dbReference type="RefSeq" id="XP_007408477.1">
    <property type="nucleotide sequence ID" value="XM_007408415.1"/>
</dbReference>
<evidence type="ECO:0000256" key="4">
    <source>
        <dbReference type="ARBA" id="ARBA00022771"/>
    </source>
</evidence>
<keyword evidence="5" id="KW-0862">Zinc</keyword>
<dbReference type="InterPro" id="IPR027370">
    <property type="entry name" value="Znf-RING_euk"/>
</dbReference>
<evidence type="ECO:0000259" key="8">
    <source>
        <dbReference type="PROSITE" id="PS50089"/>
    </source>
</evidence>
<evidence type="ECO:0000256" key="2">
    <source>
        <dbReference type="ARBA" id="ARBA00008126"/>
    </source>
</evidence>
<dbReference type="SUPFAM" id="SSF57850">
    <property type="entry name" value="RING/U-box"/>
    <property type="match status" value="2"/>
</dbReference>
<dbReference type="PROSITE" id="PS50089">
    <property type="entry name" value="ZF_RING_2"/>
    <property type="match status" value="1"/>
</dbReference>
<dbReference type="Pfam" id="PF13445">
    <property type="entry name" value="zf-RING_UBOX"/>
    <property type="match status" value="1"/>
</dbReference>
<gene>
    <name evidence="9" type="ORF">MELLADRAFT_42961</name>
</gene>
<dbReference type="Proteomes" id="UP000001072">
    <property type="component" value="Unassembled WGS sequence"/>
</dbReference>
<dbReference type="GO" id="GO:0005634">
    <property type="term" value="C:nucleus"/>
    <property type="evidence" value="ECO:0007669"/>
    <property type="project" value="UniProtKB-SubCell"/>
</dbReference>
<dbReference type="Pfam" id="PF15906">
    <property type="entry name" value="zf-NOSIP"/>
    <property type="match status" value="1"/>
</dbReference>
<organism evidence="10">
    <name type="scientific">Melampsora larici-populina (strain 98AG31 / pathotype 3-4-7)</name>
    <name type="common">Poplar leaf rust fungus</name>
    <dbReference type="NCBI Taxonomy" id="747676"/>
    <lineage>
        <taxon>Eukaryota</taxon>
        <taxon>Fungi</taxon>
        <taxon>Dikarya</taxon>
        <taxon>Basidiomycota</taxon>
        <taxon>Pucciniomycotina</taxon>
        <taxon>Pucciniomycetes</taxon>
        <taxon>Pucciniales</taxon>
        <taxon>Melampsoraceae</taxon>
        <taxon>Melampsora</taxon>
    </lineage>
</organism>
<dbReference type="HOGENOM" id="CLU_053742_1_0_1"/>
<dbReference type="AlphaFoldDB" id="F4RHB4"/>
<dbReference type="OrthoDB" id="116827at2759"/>
<dbReference type="PROSITE" id="PS00518">
    <property type="entry name" value="ZF_RING_1"/>
    <property type="match status" value="1"/>
</dbReference>
<dbReference type="InterPro" id="IPR031790">
    <property type="entry name" value="Znf-NOSIP"/>
</dbReference>
<proteinExistence type="inferred from homology"/>
<dbReference type="eggNOG" id="KOG3039">
    <property type="taxonomic scope" value="Eukaryota"/>
</dbReference>
<accession>F4RHB4</accession>
<dbReference type="STRING" id="747676.F4RHB4"/>